<organism evidence="1 2">
    <name type="scientific">Flagellimonas oceani</name>
    <dbReference type="NCBI Taxonomy" id="2698672"/>
    <lineage>
        <taxon>Bacteria</taxon>
        <taxon>Pseudomonadati</taxon>
        <taxon>Bacteroidota</taxon>
        <taxon>Flavobacteriia</taxon>
        <taxon>Flavobacteriales</taxon>
        <taxon>Flavobacteriaceae</taxon>
        <taxon>Flagellimonas</taxon>
    </lineage>
</organism>
<accession>A0A6G7J8L9</accession>
<evidence type="ECO:0000313" key="2">
    <source>
        <dbReference type="Proteomes" id="UP000502928"/>
    </source>
</evidence>
<keyword evidence="2" id="KW-1185">Reference proteome</keyword>
<dbReference type="AlphaFoldDB" id="A0A6G7J8L9"/>
<name>A0A6G7J8L9_9FLAO</name>
<dbReference type="KEGG" id="mut:GVT53_20600"/>
<sequence>MRKYLYLCLFILIGCKSKNDIVSIESRKLVVFDFEEMVRENQIELTRVESDSLIKYRYENLVDSTKSMSFQYLKHQDKIYFGPEQFYLKEKKYLVEESVFDKYETEPIPDGMGPLLFNKEYGVLAFDNGWGMQFHFVTKKNEKKFQLPIIYDFSHIDDNEFLKFKLHNQSEFELKNITIGLPDTVLTYDYLGTRAQTEWTNVKSAFHYGFVRFFDVKDRKYFIQPIDYMGEKAFEKGELTYVIKNIDSINQAFELDFDYKN</sequence>
<proteinExistence type="predicted"/>
<gene>
    <name evidence="1" type="ORF">GVT53_20600</name>
</gene>
<dbReference type="PROSITE" id="PS51257">
    <property type="entry name" value="PROKAR_LIPOPROTEIN"/>
    <property type="match status" value="1"/>
</dbReference>
<evidence type="ECO:0008006" key="3">
    <source>
        <dbReference type="Google" id="ProtNLM"/>
    </source>
</evidence>
<reference evidence="1 2" key="1">
    <citation type="submission" date="2020-02" db="EMBL/GenBank/DDBJ databases">
        <title>Complete genome of Muricauda sp. 501str8.</title>
        <authorList>
            <person name="Dong B."/>
            <person name="Zhu S."/>
            <person name="Yang J."/>
            <person name="Chen J."/>
        </authorList>
    </citation>
    <scope>NUCLEOTIDE SEQUENCE [LARGE SCALE GENOMIC DNA]</scope>
    <source>
        <strain evidence="1 2">501str8</strain>
    </source>
</reference>
<protein>
    <recommendedName>
        <fullName evidence="3">Lipoprotein</fullName>
    </recommendedName>
</protein>
<dbReference type="EMBL" id="CP049616">
    <property type="protein sequence ID" value="QII46979.1"/>
    <property type="molecule type" value="Genomic_DNA"/>
</dbReference>
<dbReference type="Proteomes" id="UP000502928">
    <property type="component" value="Chromosome"/>
</dbReference>
<evidence type="ECO:0000313" key="1">
    <source>
        <dbReference type="EMBL" id="QII46979.1"/>
    </source>
</evidence>
<dbReference type="RefSeq" id="WP_166250319.1">
    <property type="nucleotide sequence ID" value="NZ_CP049616.1"/>
</dbReference>